<protein>
    <recommendedName>
        <fullName evidence="2">Ubiquitin 3 binding protein But2 C-terminal domain-containing protein</fullName>
    </recommendedName>
</protein>
<accession>A0ABR4CX89</accession>
<evidence type="ECO:0000313" key="3">
    <source>
        <dbReference type="EMBL" id="KAL2073786.1"/>
    </source>
</evidence>
<evidence type="ECO:0000259" key="2">
    <source>
        <dbReference type="Pfam" id="PF09792"/>
    </source>
</evidence>
<dbReference type="Pfam" id="PF09792">
    <property type="entry name" value="But2"/>
    <property type="match status" value="1"/>
</dbReference>
<sequence>MLFSFFLGLCFGGIAKELPTFSTDSLVTQIELRARDNFTSACPSNISSGDYQFPHLIVPASIGMPDASIGTQYMVYISPAATTLFNFDVPVTYTGTCALIFLFPFMSELDPSVGKYKYSGIEQVEYQNGGLNFALLEGVATNSTTFNTIPPIAVDFGKTKILPGNEYSVSKFPCPAGKNITIQGSSVNKTELDYFQNTASKPMGLFLVKCH</sequence>
<evidence type="ECO:0000256" key="1">
    <source>
        <dbReference type="SAM" id="SignalP"/>
    </source>
</evidence>
<dbReference type="PANTHER" id="PTHR39613">
    <property type="entry name" value="ANCHORED CELL WALL PROTEIN, PUTATIVE (AFU_ORTHOLOGUE AFUA_4G08960)-RELATED"/>
    <property type="match status" value="1"/>
</dbReference>
<keyword evidence="4" id="KW-1185">Reference proteome</keyword>
<feature type="signal peptide" evidence="1">
    <location>
        <begin position="1"/>
        <end position="15"/>
    </location>
</feature>
<comment type="caution">
    <text evidence="3">The sequence shown here is derived from an EMBL/GenBank/DDBJ whole genome shotgun (WGS) entry which is preliminary data.</text>
</comment>
<gene>
    <name evidence="3" type="ORF">VTL71DRAFT_11112</name>
</gene>
<feature type="chain" id="PRO_5046031889" description="Ubiquitin 3 binding protein But2 C-terminal domain-containing protein" evidence="1">
    <location>
        <begin position="16"/>
        <end position="211"/>
    </location>
</feature>
<dbReference type="PANTHER" id="PTHR39613:SF1">
    <property type="entry name" value="ANCHORED CELL WALL PROTEIN, PUTATIVE (AFU_ORTHOLOGUE AFUA_4G08960)-RELATED"/>
    <property type="match status" value="1"/>
</dbReference>
<organism evidence="3 4">
    <name type="scientific">Oculimacula yallundae</name>
    <dbReference type="NCBI Taxonomy" id="86028"/>
    <lineage>
        <taxon>Eukaryota</taxon>
        <taxon>Fungi</taxon>
        <taxon>Dikarya</taxon>
        <taxon>Ascomycota</taxon>
        <taxon>Pezizomycotina</taxon>
        <taxon>Leotiomycetes</taxon>
        <taxon>Helotiales</taxon>
        <taxon>Ploettnerulaceae</taxon>
        <taxon>Oculimacula</taxon>
    </lineage>
</organism>
<dbReference type="InterPro" id="IPR018620">
    <property type="entry name" value="Ubiquitin3-bd_protein_But2_C"/>
</dbReference>
<reference evidence="3 4" key="1">
    <citation type="journal article" date="2024" name="Commun. Biol.">
        <title>Comparative genomic analysis of thermophilic fungi reveals convergent evolutionary adaptations and gene losses.</title>
        <authorList>
            <person name="Steindorff A.S."/>
            <person name="Aguilar-Pontes M.V."/>
            <person name="Robinson A.J."/>
            <person name="Andreopoulos B."/>
            <person name="LaButti K."/>
            <person name="Kuo A."/>
            <person name="Mondo S."/>
            <person name="Riley R."/>
            <person name="Otillar R."/>
            <person name="Haridas S."/>
            <person name="Lipzen A."/>
            <person name="Grimwood J."/>
            <person name="Schmutz J."/>
            <person name="Clum A."/>
            <person name="Reid I.D."/>
            <person name="Moisan M.C."/>
            <person name="Butler G."/>
            <person name="Nguyen T.T.M."/>
            <person name="Dewar K."/>
            <person name="Conant G."/>
            <person name="Drula E."/>
            <person name="Henrissat B."/>
            <person name="Hansel C."/>
            <person name="Singer S."/>
            <person name="Hutchinson M.I."/>
            <person name="de Vries R.P."/>
            <person name="Natvig D.O."/>
            <person name="Powell A.J."/>
            <person name="Tsang A."/>
            <person name="Grigoriev I.V."/>
        </authorList>
    </citation>
    <scope>NUCLEOTIDE SEQUENCE [LARGE SCALE GENOMIC DNA]</scope>
    <source>
        <strain evidence="3 4">CBS 494.80</strain>
    </source>
</reference>
<proteinExistence type="predicted"/>
<dbReference type="EMBL" id="JAZHXI010000003">
    <property type="protein sequence ID" value="KAL2073786.1"/>
    <property type="molecule type" value="Genomic_DNA"/>
</dbReference>
<evidence type="ECO:0000313" key="4">
    <source>
        <dbReference type="Proteomes" id="UP001595075"/>
    </source>
</evidence>
<dbReference type="Proteomes" id="UP001595075">
    <property type="component" value="Unassembled WGS sequence"/>
</dbReference>
<keyword evidence="1" id="KW-0732">Signal</keyword>
<name>A0ABR4CX89_9HELO</name>
<feature type="domain" description="Ubiquitin 3 binding protein But2 C-terminal" evidence="2">
    <location>
        <begin position="52"/>
        <end position="198"/>
    </location>
</feature>